<keyword evidence="7" id="KW-0472">Membrane</keyword>
<evidence type="ECO:0000313" key="11">
    <source>
        <dbReference type="EMBL" id="TQV76354.1"/>
    </source>
</evidence>
<keyword evidence="12" id="KW-1185">Reference proteome</keyword>
<keyword evidence="7" id="KW-0812">Transmembrane</keyword>
<feature type="transmembrane region" description="Helical" evidence="7">
    <location>
        <begin position="321"/>
        <end position="343"/>
    </location>
</feature>
<name>A0A545TGJ5_9PROT</name>
<comment type="caution">
    <text evidence="11">The sequence shown here is derived from an EMBL/GenBank/DDBJ whole genome shotgun (WGS) entry which is preliminary data.</text>
</comment>
<comment type="subcellular location">
    <subcellularLocation>
        <location evidence="1">Cell inner membrane</location>
        <topology evidence="1">Multi-pass membrane protein</topology>
    </subcellularLocation>
</comment>
<feature type="transmembrane region" description="Helical" evidence="7">
    <location>
        <begin position="7"/>
        <end position="27"/>
    </location>
</feature>
<keyword evidence="2" id="KW-0997">Cell inner membrane</keyword>
<feature type="domain" description="Methyl-accepting transducer" evidence="8">
    <location>
        <begin position="431"/>
        <end position="674"/>
    </location>
</feature>
<evidence type="ECO:0000256" key="4">
    <source>
        <dbReference type="ARBA" id="ARBA00029447"/>
    </source>
</evidence>
<dbReference type="GO" id="GO:0005886">
    <property type="term" value="C:plasma membrane"/>
    <property type="evidence" value="ECO:0007669"/>
    <property type="project" value="UniProtKB-SubCell"/>
</dbReference>
<dbReference type="SMART" id="SM00283">
    <property type="entry name" value="MA"/>
    <property type="match status" value="1"/>
</dbReference>
<keyword evidence="2" id="KW-1003">Cell membrane</keyword>
<comment type="similarity">
    <text evidence="4">Belongs to the methyl-accepting chemotaxis (MCP) protein family.</text>
</comment>
<keyword evidence="6" id="KW-0175">Coiled coil</keyword>
<dbReference type="Proteomes" id="UP000315252">
    <property type="component" value="Unassembled WGS sequence"/>
</dbReference>
<evidence type="ECO:0000256" key="2">
    <source>
        <dbReference type="ARBA" id="ARBA00022519"/>
    </source>
</evidence>
<dbReference type="AlphaFoldDB" id="A0A545TGJ5"/>
<feature type="domain" description="HAMP" evidence="10">
    <location>
        <begin position="344"/>
        <end position="397"/>
    </location>
</feature>
<evidence type="ECO:0000259" key="10">
    <source>
        <dbReference type="PROSITE" id="PS50885"/>
    </source>
</evidence>
<dbReference type="InterPro" id="IPR000727">
    <property type="entry name" value="T_SNARE_dom"/>
</dbReference>
<dbReference type="PRINTS" id="PR00260">
    <property type="entry name" value="CHEMTRNSDUCR"/>
</dbReference>
<evidence type="ECO:0000256" key="3">
    <source>
        <dbReference type="ARBA" id="ARBA00023224"/>
    </source>
</evidence>
<dbReference type="Pfam" id="PF00672">
    <property type="entry name" value="HAMP"/>
    <property type="match status" value="1"/>
</dbReference>
<dbReference type="InterPro" id="IPR004089">
    <property type="entry name" value="MCPsignal_dom"/>
</dbReference>
<dbReference type="PANTHER" id="PTHR32089">
    <property type="entry name" value="METHYL-ACCEPTING CHEMOTAXIS PROTEIN MCPB"/>
    <property type="match status" value="1"/>
</dbReference>
<proteinExistence type="inferred from homology"/>
<dbReference type="SMART" id="SM00304">
    <property type="entry name" value="HAMP"/>
    <property type="match status" value="1"/>
</dbReference>
<dbReference type="PROSITE" id="PS50111">
    <property type="entry name" value="CHEMOTAXIS_TRANSDUC_2"/>
    <property type="match status" value="1"/>
</dbReference>
<sequence>MSIKRTVLVINILLAVVIGSAITFVVAREWRELQKLDGAAQAVNILSSLSEATIELSLERSLTQVALSLDPPVSDDIKAMIDRQRGLSQKLFADARERLLSASAIGNRDALAGRLDSYLDQMAELRSKGDALVAVGIADRDPTAIHDIPTDIKAIVSSLDSLGGSIRDLIREAPTNMVVTDQVIQSAWAVREFGGRERTLFAIATARREPISRGDIAYMNLNHGLASYAWQRLAAVQTSPLLSPEVRAQIELLRKGYFEDYDKLRKELFAVSETGGYPIDFNTLFERSETALQTAVSLLNVAVDSNTRNVENALSSGQTTLWIETLVGLVCALLIVFAGWFMIMRVARPLAGMTDSMRELAGGNNAVDIPARDRSDELGQMAEAVQVFKDTAIEAERLASQQAEQEARAEKEKREATLKLADELESSIKSAVDAVSGAAAEMQATAEVMSKSAQQTDQQAAEVATAAEQTSSNVQTVASASGELSNSIQEISRQVTQSTEITRDAVVQAEQTSSTVEGLAAGAQKIGLVIALINDIAEQTNLLALNATIEAARAGDAGKGFAVVASEVKSLANQTAKATEEISQQIDTMQLATNDTVTAIGNVRQSIERISQVCADIASAVEEQNSATQEISDNVQEVAQGTTRVTSNIHGVTQSSAETGAAAGKVSAATGGLSTEAEKLRQSVESILSSMRAA</sequence>
<dbReference type="PROSITE" id="PS50885">
    <property type="entry name" value="HAMP"/>
    <property type="match status" value="1"/>
</dbReference>
<dbReference type="EMBL" id="VHSH01000008">
    <property type="protein sequence ID" value="TQV76354.1"/>
    <property type="molecule type" value="Genomic_DNA"/>
</dbReference>
<evidence type="ECO:0000259" key="9">
    <source>
        <dbReference type="PROSITE" id="PS50192"/>
    </source>
</evidence>
<gene>
    <name evidence="11" type="ORF">FKG95_22255</name>
</gene>
<evidence type="ECO:0000256" key="6">
    <source>
        <dbReference type="SAM" id="Coils"/>
    </source>
</evidence>
<feature type="domain" description="T-SNARE coiled-coil homology" evidence="9">
    <location>
        <begin position="590"/>
        <end position="652"/>
    </location>
</feature>
<dbReference type="PANTHER" id="PTHR32089:SF112">
    <property type="entry name" value="LYSOZYME-LIKE PROTEIN-RELATED"/>
    <property type="match status" value="1"/>
</dbReference>
<evidence type="ECO:0000259" key="8">
    <source>
        <dbReference type="PROSITE" id="PS50111"/>
    </source>
</evidence>
<feature type="coiled-coil region" evidence="6">
    <location>
        <begin position="392"/>
        <end position="420"/>
    </location>
</feature>
<dbReference type="PROSITE" id="PS50192">
    <property type="entry name" value="T_SNARE"/>
    <property type="match status" value="1"/>
</dbReference>
<dbReference type="OrthoDB" id="8456673at2"/>
<dbReference type="Gene3D" id="6.10.340.10">
    <property type="match status" value="1"/>
</dbReference>
<protein>
    <submittedName>
        <fullName evidence="11">HAMP domain-containing protein</fullName>
    </submittedName>
</protein>
<dbReference type="InterPro" id="IPR004090">
    <property type="entry name" value="Chemotax_Me-accpt_rcpt"/>
</dbReference>
<evidence type="ECO:0000256" key="5">
    <source>
        <dbReference type="PROSITE-ProRule" id="PRU00284"/>
    </source>
</evidence>
<organism evidence="11 12">
    <name type="scientific">Denitrobaculum tricleocarpae</name>
    <dbReference type="NCBI Taxonomy" id="2591009"/>
    <lineage>
        <taxon>Bacteria</taxon>
        <taxon>Pseudomonadati</taxon>
        <taxon>Pseudomonadota</taxon>
        <taxon>Alphaproteobacteria</taxon>
        <taxon>Rhodospirillales</taxon>
        <taxon>Rhodospirillaceae</taxon>
        <taxon>Denitrobaculum</taxon>
    </lineage>
</organism>
<dbReference type="Pfam" id="PF00015">
    <property type="entry name" value="MCPsignal"/>
    <property type="match status" value="1"/>
</dbReference>
<evidence type="ECO:0000256" key="7">
    <source>
        <dbReference type="SAM" id="Phobius"/>
    </source>
</evidence>
<dbReference type="InterPro" id="IPR003660">
    <property type="entry name" value="HAMP_dom"/>
</dbReference>
<dbReference type="SUPFAM" id="SSF58104">
    <property type="entry name" value="Methyl-accepting chemotaxis protein (MCP) signaling domain"/>
    <property type="match status" value="1"/>
</dbReference>
<evidence type="ECO:0000313" key="12">
    <source>
        <dbReference type="Proteomes" id="UP000315252"/>
    </source>
</evidence>
<dbReference type="Gene3D" id="1.10.287.950">
    <property type="entry name" value="Methyl-accepting chemotaxis protein"/>
    <property type="match status" value="1"/>
</dbReference>
<accession>A0A545TGJ5</accession>
<reference evidence="11 12" key="1">
    <citation type="submission" date="2019-06" db="EMBL/GenBank/DDBJ databases">
        <title>Whole genome sequence for Rhodospirillaceae sp. R148.</title>
        <authorList>
            <person name="Wang G."/>
        </authorList>
    </citation>
    <scope>NUCLEOTIDE SEQUENCE [LARGE SCALE GENOMIC DNA]</scope>
    <source>
        <strain evidence="11 12">R148</strain>
    </source>
</reference>
<dbReference type="GO" id="GO:0007165">
    <property type="term" value="P:signal transduction"/>
    <property type="evidence" value="ECO:0007669"/>
    <property type="project" value="UniProtKB-KW"/>
</dbReference>
<dbReference type="GO" id="GO:0004888">
    <property type="term" value="F:transmembrane signaling receptor activity"/>
    <property type="evidence" value="ECO:0007669"/>
    <property type="project" value="InterPro"/>
</dbReference>
<dbReference type="CDD" id="cd06225">
    <property type="entry name" value="HAMP"/>
    <property type="match status" value="1"/>
</dbReference>
<dbReference type="RefSeq" id="WP_142898617.1">
    <property type="nucleotide sequence ID" value="NZ_ML660059.1"/>
</dbReference>
<keyword evidence="3 5" id="KW-0807">Transducer</keyword>
<evidence type="ECO:0000256" key="1">
    <source>
        <dbReference type="ARBA" id="ARBA00004429"/>
    </source>
</evidence>
<dbReference type="GO" id="GO:0006935">
    <property type="term" value="P:chemotaxis"/>
    <property type="evidence" value="ECO:0007669"/>
    <property type="project" value="InterPro"/>
</dbReference>
<keyword evidence="7" id="KW-1133">Transmembrane helix</keyword>